<keyword evidence="1" id="KW-0812">Transmembrane</keyword>
<comment type="caution">
    <text evidence="2">The sequence shown here is derived from an EMBL/GenBank/DDBJ whole genome shotgun (WGS) entry which is preliminary data.</text>
</comment>
<keyword evidence="1" id="KW-0472">Membrane</keyword>
<feature type="transmembrane region" description="Helical" evidence="1">
    <location>
        <begin position="7"/>
        <end position="25"/>
    </location>
</feature>
<organism evidence="2 3">
    <name type="scientific">Metabacillus rhizolycopersici</name>
    <dbReference type="NCBI Taxonomy" id="2875709"/>
    <lineage>
        <taxon>Bacteria</taxon>
        <taxon>Bacillati</taxon>
        <taxon>Bacillota</taxon>
        <taxon>Bacilli</taxon>
        <taxon>Bacillales</taxon>
        <taxon>Bacillaceae</taxon>
        <taxon>Metabacillus</taxon>
    </lineage>
</organism>
<dbReference type="RefSeq" id="WP_224135885.1">
    <property type="nucleotide sequence ID" value="NZ_JAIQUM010000001.1"/>
</dbReference>
<keyword evidence="3" id="KW-1185">Reference proteome</keyword>
<feature type="transmembrane region" description="Helical" evidence="1">
    <location>
        <begin position="61"/>
        <end position="85"/>
    </location>
</feature>
<evidence type="ECO:0000313" key="2">
    <source>
        <dbReference type="EMBL" id="MBZ5748764.1"/>
    </source>
</evidence>
<evidence type="ECO:0000313" key="3">
    <source>
        <dbReference type="Proteomes" id="UP001165287"/>
    </source>
</evidence>
<gene>
    <name evidence="2" type="ORF">K9V48_00495</name>
</gene>
<protein>
    <submittedName>
        <fullName evidence="2">Uncharacterized protein</fullName>
    </submittedName>
</protein>
<sequence>MKFSWSLVYCYHFILWSGYSIVRWLSNKDSLMAKSILLILFFYLSYLLAFTQLKTRKRAIIISLCSLLLFALGQQLFRLFFYPILNW</sequence>
<feature type="transmembrane region" description="Helical" evidence="1">
    <location>
        <begin position="31"/>
        <end position="49"/>
    </location>
</feature>
<evidence type="ECO:0000256" key="1">
    <source>
        <dbReference type="SAM" id="Phobius"/>
    </source>
</evidence>
<keyword evidence="1" id="KW-1133">Transmembrane helix</keyword>
<dbReference type="EMBL" id="JAIQUM010000001">
    <property type="protein sequence ID" value="MBZ5748764.1"/>
    <property type="molecule type" value="Genomic_DNA"/>
</dbReference>
<dbReference type="Proteomes" id="UP001165287">
    <property type="component" value="Unassembled WGS sequence"/>
</dbReference>
<name>A0ABS7ULM6_9BACI</name>
<proteinExistence type="predicted"/>
<accession>A0ABS7ULM6</accession>
<reference evidence="2" key="1">
    <citation type="submission" date="2024-05" db="EMBL/GenBank/DDBJ databases">
        <title>Metabacillus sp. nov., isolated from the rhizosphere soil of tomato plants.</title>
        <authorList>
            <person name="Ma R."/>
        </authorList>
    </citation>
    <scope>NUCLEOTIDE SEQUENCE</scope>
    <source>
        <strain evidence="2">DBTR6</strain>
    </source>
</reference>